<reference evidence="1" key="1">
    <citation type="journal article" date="2022" name="Plant J.">
        <title>Strategies of tolerance reflected in two North American maple genomes.</title>
        <authorList>
            <person name="McEvoy S.L."/>
            <person name="Sezen U.U."/>
            <person name="Trouern-Trend A."/>
            <person name="McMahon S.M."/>
            <person name="Schaberg P.G."/>
            <person name="Yang J."/>
            <person name="Wegrzyn J.L."/>
            <person name="Swenson N.G."/>
        </authorList>
    </citation>
    <scope>NUCLEOTIDE SEQUENCE</scope>
    <source>
        <strain evidence="1">91603</strain>
    </source>
</reference>
<dbReference type="AlphaFoldDB" id="A0AAD5IEG5"/>
<keyword evidence="2" id="KW-1185">Reference proteome</keyword>
<evidence type="ECO:0000313" key="1">
    <source>
        <dbReference type="EMBL" id="KAI9161378.1"/>
    </source>
</evidence>
<sequence>MGFKGIETVQSFNRIQNRVLVENSGVNVTGPERVRKGTLISQVEDQTDLGGKLKEDTIGDQKNILSTSSGLWSSQKIRLEGKGPSEVSLIKKKKFVVEGKASSGPDLKGSVSHLIKLDSEIKMNGPSVEKDPIEDMTMVCSSQPVVLLSSEKSNPRNRKRMVREKKVELNSNQQLCLFRILQTVSTKGKKNSKGNGLSSAS</sequence>
<evidence type="ECO:0000313" key="2">
    <source>
        <dbReference type="Proteomes" id="UP001064489"/>
    </source>
</evidence>
<reference evidence="1" key="2">
    <citation type="submission" date="2023-02" db="EMBL/GenBank/DDBJ databases">
        <authorList>
            <person name="Swenson N.G."/>
            <person name="Wegrzyn J.L."/>
            <person name="Mcevoy S.L."/>
        </authorList>
    </citation>
    <scope>NUCLEOTIDE SEQUENCE</scope>
    <source>
        <strain evidence="1">91603</strain>
        <tissue evidence="1">Leaf</tissue>
    </source>
</reference>
<proteinExistence type="predicted"/>
<protein>
    <submittedName>
        <fullName evidence="1">Uncharacterized protein</fullName>
    </submittedName>
</protein>
<accession>A0AAD5IEG5</accession>
<name>A0AAD5IEG5_ACENE</name>
<organism evidence="1 2">
    <name type="scientific">Acer negundo</name>
    <name type="common">Box elder</name>
    <dbReference type="NCBI Taxonomy" id="4023"/>
    <lineage>
        <taxon>Eukaryota</taxon>
        <taxon>Viridiplantae</taxon>
        <taxon>Streptophyta</taxon>
        <taxon>Embryophyta</taxon>
        <taxon>Tracheophyta</taxon>
        <taxon>Spermatophyta</taxon>
        <taxon>Magnoliopsida</taxon>
        <taxon>eudicotyledons</taxon>
        <taxon>Gunneridae</taxon>
        <taxon>Pentapetalae</taxon>
        <taxon>rosids</taxon>
        <taxon>malvids</taxon>
        <taxon>Sapindales</taxon>
        <taxon>Sapindaceae</taxon>
        <taxon>Hippocastanoideae</taxon>
        <taxon>Acereae</taxon>
        <taxon>Acer</taxon>
    </lineage>
</organism>
<gene>
    <name evidence="1" type="ORF">LWI28_016807</name>
</gene>
<comment type="caution">
    <text evidence="1">The sequence shown here is derived from an EMBL/GenBank/DDBJ whole genome shotgun (WGS) entry which is preliminary data.</text>
</comment>
<dbReference type="Proteomes" id="UP001064489">
    <property type="component" value="Chromosome 2"/>
</dbReference>
<dbReference type="EMBL" id="JAJSOW010000106">
    <property type="protein sequence ID" value="KAI9161378.1"/>
    <property type="molecule type" value="Genomic_DNA"/>
</dbReference>